<dbReference type="Gene3D" id="3.40.50.150">
    <property type="entry name" value="Vaccinia Virus protein VP39"/>
    <property type="match status" value="1"/>
</dbReference>
<dbReference type="RefSeq" id="WP_190250513.1">
    <property type="nucleotide sequence ID" value="NZ_BMPI01000013.1"/>
</dbReference>
<dbReference type="InterPro" id="IPR022641">
    <property type="entry name" value="CheR_N"/>
</dbReference>
<dbReference type="InterPro" id="IPR022642">
    <property type="entry name" value="CheR_C"/>
</dbReference>
<accession>A0A917TL19</accession>
<reference evidence="7" key="2">
    <citation type="submission" date="2020-09" db="EMBL/GenBank/DDBJ databases">
        <authorList>
            <person name="Sun Q."/>
            <person name="Ohkuma M."/>
        </authorList>
    </citation>
    <scope>NUCLEOTIDE SEQUENCE</scope>
    <source>
        <strain evidence="7">JCM 19831</strain>
    </source>
</reference>
<dbReference type="SUPFAM" id="SSF47757">
    <property type="entry name" value="Chemotaxis receptor methyltransferase CheR, N-terminal domain"/>
    <property type="match status" value="1"/>
</dbReference>
<dbReference type="PROSITE" id="PS50123">
    <property type="entry name" value="CHER"/>
    <property type="match status" value="1"/>
</dbReference>
<dbReference type="Gene3D" id="1.10.155.10">
    <property type="entry name" value="Chemotaxis receptor methyltransferase CheR, N-terminal domain"/>
    <property type="match status" value="1"/>
</dbReference>
<comment type="catalytic activity">
    <reaction evidence="1">
        <text>L-glutamyl-[protein] + S-adenosyl-L-methionine = [protein]-L-glutamate 5-O-methyl ester + S-adenosyl-L-homocysteine</text>
        <dbReference type="Rhea" id="RHEA:24452"/>
        <dbReference type="Rhea" id="RHEA-COMP:10208"/>
        <dbReference type="Rhea" id="RHEA-COMP:10311"/>
        <dbReference type="ChEBI" id="CHEBI:29973"/>
        <dbReference type="ChEBI" id="CHEBI:57856"/>
        <dbReference type="ChEBI" id="CHEBI:59789"/>
        <dbReference type="ChEBI" id="CHEBI:82795"/>
        <dbReference type="EC" id="2.1.1.80"/>
    </reaction>
</comment>
<dbReference type="Pfam" id="PF01739">
    <property type="entry name" value="CheR"/>
    <property type="match status" value="1"/>
</dbReference>
<dbReference type="InterPro" id="IPR029063">
    <property type="entry name" value="SAM-dependent_MTases_sf"/>
</dbReference>
<dbReference type="SUPFAM" id="SSF53335">
    <property type="entry name" value="S-adenosyl-L-methionine-dependent methyltransferases"/>
    <property type="match status" value="1"/>
</dbReference>
<evidence type="ECO:0000313" key="8">
    <source>
        <dbReference type="Proteomes" id="UP000642070"/>
    </source>
</evidence>
<evidence type="ECO:0000259" key="6">
    <source>
        <dbReference type="PROSITE" id="PS50123"/>
    </source>
</evidence>
<dbReference type="InterPro" id="IPR000780">
    <property type="entry name" value="CheR_MeTrfase"/>
</dbReference>
<gene>
    <name evidence="7" type="ORF">GCM10007977_030860</name>
</gene>
<proteinExistence type="predicted"/>
<dbReference type="InterPro" id="IPR050903">
    <property type="entry name" value="Bact_Chemotaxis_MeTrfase"/>
</dbReference>
<evidence type="ECO:0000256" key="4">
    <source>
        <dbReference type="ARBA" id="ARBA00022679"/>
    </source>
</evidence>
<dbReference type="GO" id="GO:0032259">
    <property type="term" value="P:methylation"/>
    <property type="evidence" value="ECO:0007669"/>
    <property type="project" value="UniProtKB-KW"/>
</dbReference>
<evidence type="ECO:0000256" key="2">
    <source>
        <dbReference type="ARBA" id="ARBA00012534"/>
    </source>
</evidence>
<keyword evidence="8" id="KW-1185">Reference proteome</keyword>
<name>A0A917TL19_9ACTN</name>
<evidence type="ECO:0000256" key="5">
    <source>
        <dbReference type="ARBA" id="ARBA00022691"/>
    </source>
</evidence>
<evidence type="ECO:0000256" key="1">
    <source>
        <dbReference type="ARBA" id="ARBA00001541"/>
    </source>
</evidence>
<dbReference type="AlphaFoldDB" id="A0A917TL19"/>
<keyword evidence="3" id="KW-0489">Methyltransferase</keyword>
<sequence>MTLTAQEFAFISGLVRRDAAIVLEAGKEYLVEARLLPLARQSGLPTVSEFVNLAQLRPEPEIHRKIVDALTTNETSFFRDGEPFKQLVHTVLPDLLARRAAARTIKVWSAASSSGQEPYTLAMVLQDNLPPGWTFDIIGTDISTEMLTRAEAGQYTQLEVNRGLPAPLLVKHFERNGAHWKVAATLRKNVSFRRLNLAAPFPPIGPFDIVFIRNVLIYFDVQTKRQVLQRVAGTLRPDGWLFLGSAETTIGIDDRFERVVAGRTSAYKLRTGPKTAAPVSAVGKG</sequence>
<dbReference type="Proteomes" id="UP000642070">
    <property type="component" value="Unassembled WGS sequence"/>
</dbReference>
<feature type="domain" description="CheR-type methyltransferase" evidence="6">
    <location>
        <begin position="1"/>
        <end position="257"/>
    </location>
</feature>
<dbReference type="EC" id="2.1.1.80" evidence="2"/>
<reference evidence="7" key="1">
    <citation type="journal article" date="2014" name="Int. J. Syst. Evol. Microbiol.">
        <title>Complete genome sequence of Corynebacterium casei LMG S-19264T (=DSM 44701T), isolated from a smear-ripened cheese.</title>
        <authorList>
            <consortium name="US DOE Joint Genome Institute (JGI-PGF)"/>
            <person name="Walter F."/>
            <person name="Albersmeier A."/>
            <person name="Kalinowski J."/>
            <person name="Ruckert C."/>
        </authorList>
    </citation>
    <scope>NUCLEOTIDE SEQUENCE</scope>
    <source>
        <strain evidence="7">JCM 19831</strain>
    </source>
</reference>
<dbReference type="Pfam" id="PF03705">
    <property type="entry name" value="CheR_N"/>
    <property type="match status" value="1"/>
</dbReference>
<dbReference type="InterPro" id="IPR036804">
    <property type="entry name" value="CheR_N_sf"/>
</dbReference>
<evidence type="ECO:0000256" key="3">
    <source>
        <dbReference type="ARBA" id="ARBA00022603"/>
    </source>
</evidence>
<keyword evidence="5" id="KW-0949">S-adenosyl-L-methionine</keyword>
<keyword evidence="4" id="KW-0808">Transferase</keyword>
<dbReference type="SMART" id="SM00138">
    <property type="entry name" value="MeTrc"/>
    <property type="match status" value="1"/>
</dbReference>
<protein>
    <recommendedName>
        <fullName evidence="2">protein-glutamate O-methyltransferase</fullName>
        <ecNumber evidence="2">2.1.1.80</ecNumber>
    </recommendedName>
</protein>
<dbReference type="PANTHER" id="PTHR24422:SF21">
    <property type="entry name" value="CHEMOTAXIS PROTEIN METHYLTRANSFERASE 1"/>
    <property type="match status" value="1"/>
</dbReference>
<dbReference type="GO" id="GO:0008983">
    <property type="term" value="F:protein-glutamate O-methyltransferase activity"/>
    <property type="evidence" value="ECO:0007669"/>
    <property type="project" value="UniProtKB-EC"/>
</dbReference>
<evidence type="ECO:0000313" key="7">
    <source>
        <dbReference type="EMBL" id="GGM27458.1"/>
    </source>
</evidence>
<dbReference type="EMBL" id="BMPI01000013">
    <property type="protein sequence ID" value="GGM27458.1"/>
    <property type="molecule type" value="Genomic_DNA"/>
</dbReference>
<dbReference type="PRINTS" id="PR00996">
    <property type="entry name" value="CHERMTFRASE"/>
</dbReference>
<organism evidence="7 8">
    <name type="scientific">Dactylosporangium sucinum</name>
    <dbReference type="NCBI Taxonomy" id="1424081"/>
    <lineage>
        <taxon>Bacteria</taxon>
        <taxon>Bacillati</taxon>
        <taxon>Actinomycetota</taxon>
        <taxon>Actinomycetes</taxon>
        <taxon>Micromonosporales</taxon>
        <taxon>Micromonosporaceae</taxon>
        <taxon>Dactylosporangium</taxon>
    </lineage>
</organism>
<comment type="caution">
    <text evidence="7">The sequence shown here is derived from an EMBL/GenBank/DDBJ whole genome shotgun (WGS) entry which is preliminary data.</text>
</comment>
<dbReference type="PANTHER" id="PTHR24422">
    <property type="entry name" value="CHEMOTAXIS PROTEIN METHYLTRANSFERASE"/>
    <property type="match status" value="1"/>
</dbReference>
<dbReference type="CDD" id="cd02440">
    <property type="entry name" value="AdoMet_MTases"/>
    <property type="match status" value="1"/>
</dbReference>